<dbReference type="CDD" id="cd16413">
    <property type="entry name" value="DGQHR_domain"/>
    <property type="match status" value="1"/>
</dbReference>
<name>A0A0T9PS96_9GAMM</name>
<dbReference type="NCBIfam" id="NF041060">
    <property type="entry name" value="DpdB"/>
    <property type="match status" value="1"/>
</dbReference>
<sequence length="375" mass="42652">MSEYRVPALRIRQGEARQLYSLAIEGKDINKIAAISRIRRGEDSLIGYQRPEVRNHIREIQRYIESSNAMIPNPVIIAFDKRVRFEALDAEGNMGYLVIPQSDEADFIKPGFIVDGQQRTAALRDAKIDSFMMPVSAFIANDDEEQREQFMLVNSTKPLPKTLLYELAPHTHGRLPSDLQLRKFPSLLTQRLNFSDGPLAGRIKTATNPDGVIADNSMIKMIDASLREGALYRFRDPATGLGDDTKMVRLLNNFWSAVEIVFTSDWDKKPRYSRLLHGVGILALGSLMDEIDQVHQEYHGEQGWTEIPPITRFVQELNKIKDLCAWSSGSWNFGTDIDGQPIIRKWNELQNLSKDITLITNYLVTNYIKQVSADI</sequence>
<dbReference type="EMBL" id="CQAW01000010">
    <property type="protein sequence ID" value="CNH79492.1"/>
    <property type="molecule type" value="Genomic_DNA"/>
</dbReference>
<dbReference type="AlphaFoldDB" id="A0A0T9PS96"/>
<dbReference type="InterPro" id="IPR017601">
    <property type="entry name" value="DGQHR-contain_dom"/>
</dbReference>
<reference evidence="2" key="1">
    <citation type="submission" date="2015-03" db="EMBL/GenBank/DDBJ databases">
        <authorList>
            <consortium name="Pathogen Informatics"/>
            <person name="Murphy D."/>
        </authorList>
    </citation>
    <scope>NUCLEOTIDE SEQUENCE [LARGE SCALE GENOMIC DNA]</scope>
    <source>
        <strain evidence="2">IP6945</strain>
    </source>
</reference>
<proteinExistence type="predicted"/>
<gene>
    <name evidence="1" type="ORF">ERS008472_02345</name>
</gene>
<keyword evidence="2" id="KW-1185">Reference proteome</keyword>
<dbReference type="Proteomes" id="UP000041882">
    <property type="component" value="Unassembled WGS sequence"/>
</dbReference>
<protein>
    <submittedName>
        <fullName evidence="1">DGQHR domain</fullName>
    </submittedName>
</protein>
<organism evidence="1 2">
    <name type="scientific">Yersinia thracica</name>
    <dbReference type="NCBI Taxonomy" id="2890319"/>
    <lineage>
        <taxon>Bacteria</taxon>
        <taxon>Pseudomonadati</taxon>
        <taxon>Pseudomonadota</taxon>
        <taxon>Gammaproteobacteria</taxon>
        <taxon>Enterobacterales</taxon>
        <taxon>Yersiniaceae</taxon>
        <taxon>Yersinia</taxon>
    </lineage>
</organism>
<dbReference type="RefSeq" id="WP_050114432.1">
    <property type="nucleotide sequence ID" value="NZ_CABHXQ010000036.1"/>
</dbReference>
<dbReference type="Pfam" id="PF14072">
    <property type="entry name" value="DndB"/>
    <property type="match status" value="1"/>
</dbReference>
<accession>A0A0T9PS96</accession>
<dbReference type="NCBIfam" id="TIGR03187">
    <property type="entry name" value="DGQHR"/>
    <property type="match status" value="1"/>
</dbReference>
<evidence type="ECO:0000313" key="1">
    <source>
        <dbReference type="EMBL" id="CNH79492.1"/>
    </source>
</evidence>
<dbReference type="InterPro" id="IPR017642">
    <property type="entry name" value="DNA_S_mod_DndB"/>
</dbReference>
<evidence type="ECO:0000313" key="2">
    <source>
        <dbReference type="Proteomes" id="UP000041882"/>
    </source>
</evidence>